<dbReference type="Proteomes" id="UP001199525">
    <property type="component" value="Unassembled WGS sequence"/>
</dbReference>
<dbReference type="RefSeq" id="WP_229490156.1">
    <property type="nucleotide sequence ID" value="NZ_JAIVFQ010000120.1"/>
</dbReference>
<reference evidence="1 2" key="1">
    <citation type="journal article" date="2021" name="Microorganisms">
        <title>Genome Evolution of Filamentous Cyanobacterium Nostoc Species: From Facultative Symbiosis to Free Living.</title>
        <authorList>
            <person name="Huo D."/>
            <person name="Li H."/>
            <person name="Cai F."/>
            <person name="Guo X."/>
            <person name="Qiao Z."/>
            <person name="Wang W."/>
            <person name="Yu G."/>
            <person name="Li R."/>
        </authorList>
    </citation>
    <scope>NUCLEOTIDE SEQUENCE [LARGE SCALE GENOMIC DNA]</scope>
    <source>
        <strain evidence="1 2">CHAB 5714</strain>
    </source>
</reference>
<evidence type="ECO:0000313" key="1">
    <source>
        <dbReference type="EMBL" id="MCC5604326.1"/>
    </source>
</evidence>
<name>A0ABS8IKF0_9NOSO</name>
<proteinExistence type="predicted"/>
<gene>
    <name evidence="1" type="ORF">LC586_35490</name>
</gene>
<protein>
    <submittedName>
        <fullName evidence="1">Uncharacterized protein</fullName>
    </submittedName>
</protein>
<keyword evidence="2" id="KW-1185">Reference proteome</keyword>
<accession>A0ABS8IKF0</accession>
<dbReference type="EMBL" id="JAIVFQ010000120">
    <property type="protein sequence ID" value="MCC5604326.1"/>
    <property type="molecule type" value="Genomic_DNA"/>
</dbReference>
<comment type="caution">
    <text evidence="1">The sequence shown here is derived from an EMBL/GenBank/DDBJ whole genome shotgun (WGS) entry which is preliminary data.</text>
</comment>
<sequence>MTSKPYDQFSKELLEELLSPLGRVEVNKQVTDEARFVDVLFTSAATAQAQNLGLLGRIAVLNTALLEPFRNQPSRSEVRNCFLKLFTVIADSQRKAKLNSQFAIRNSQF</sequence>
<evidence type="ECO:0000313" key="2">
    <source>
        <dbReference type="Proteomes" id="UP001199525"/>
    </source>
</evidence>
<organism evidence="1 2">
    <name type="scientific">Nostoc favosum CHAB5714</name>
    <dbReference type="NCBI Taxonomy" id="2780399"/>
    <lineage>
        <taxon>Bacteria</taxon>
        <taxon>Bacillati</taxon>
        <taxon>Cyanobacteriota</taxon>
        <taxon>Cyanophyceae</taxon>
        <taxon>Nostocales</taxon>
        <taxon>Nostocaceae</taxon>
        <taxon>Nostoc</taxon>
        <taxon>Nostoc favosum</taxon>
    </lineage>
</organism>